<feature type="transmembrane region" description="Helical" evidence="6">
    <location>
        <begin position="222"/>
        <end position="244"/>
    </location>
</feature>
<accession>A0ABX6YKB8</accession>
<dbReference type="InterPro" id="IPR011701">
    <property type="entry name" value="MFS"/>
</dbReference>
<dbReference type="Gene3D" id="1.20.1250.20">
    <property type="entry name" value="MFS general substrate transporter like domains"/>
    <property type="match status" value="1"/>
</dbReference>
<feature type="transmembrane region" description="Helical" evidence="6">
    <location>
        <begin position="180"/>
        <end position="201"/>
    </location>
</feature>
<proteinExistence type="predicted"/>
<dbReference type="EMBL" id="CP061169">
    <property type="protein sequence ID" value="QPZ39254.1"/>
    <property type="molecule type" value="Genomic_DNA"/>
</dbReference>
<feature type="transmembrane region" description="Helical" evidence="6">
    <location>
        <begin position="150"/>
        <end position="168"/>
    </location>
</feature>
<feature type="transmembrane region" description="Helical" evidence="6">
    <location>
        <begin position="60"/>
        <end position="80"/>
    </location>
</feature>
<feature type="transmembrane region" description="Helical" evidence="6">
    <location>
        <begin position="117"/>
        <end position="138"/>
    </location>
</feature>
<keyword evidence="9" id="KW-1185">Reference proteome</keyword>
<keyword evidence="3 6" id="KW-0812">Transmembrane</keyword>
<feature type="domain" description="Major facilitator superfamily (MFS) profile" evidence="7">
    <location>
        <begin position="26"/>
        <end position="404"/>
    </location>
</feature>
<protein>
    <submittedName>
        <fullName evidence="8">MFS transporter</fullName>
    </submittedName>
</protein>
<dbReference type="Proteomes" id="UP000662814">
    <property type="component" value="Chromosome"/>
</dbReference>
<feature type="transmembrane region" description="Helical" evidence="6">
    <location>
        <begin position="92"/>
        <end position="111"/>
    </location>
</feature>
<evidence type="ECO:0000256" key="3">
    <source>
        <dbReference type="ARBA" id="ARBA00022692"/>
    </source>
</evidence>
<dbReference type="InterPro" id="IPR050189">
    <property type="entry name" value="MFS_Efflux_Transporters"/>
</dbReference>
<dbReference type="InterPro" id="IPR036259">
    <property type="entry name" value="MFS_trans_sf"/>
</dbReference>
<feature type="transmembrane region" description="Helical" evidence="6">
    <location>
        <begin position="292"/>
        <end position="314"/>
    </location>
</feature>
<feature type="transmembrane region" description="Helical" evidence="6">
    <location>
        <begin position="320"/>
        <end position="339"/>
    </location>
</feature>
<feature type="transmembrane region" description="Helical" evidence="6">
    <location>
        <begin position="21"/>
        <end position="40"/>
    </location>
</feature>
<dbReference type="PANTHER" id="PTHR43124:SF3">
    <property type="entry name" value="CHLORAMPHENICOL EFFLUX PUMP RV0191"/>
    <property type="match status" value="1"/>
</dbReference>
<evidence type="ECO:0000256" key="6">
    <source>
        <dbReference type="SAM" id="Phobius"/>
    </source>
</evidence>
<evidence type="ECO:0000256" key="4">
    <source>
        <dbReference type="ARBA" id="ARBA00022989"/>
    </source>
</evidence>
<dbReference type="PANTHER" id="PTHR43124">
    <property type="entry name" value="PURINE EFFLUX PUMP PBUE"/>
    <property type="match status" value="1"/>
</dbReference>
<evidence type="ECO:0000256" key="2">
    <source>
        <dbReference type="ARBA" id="ARBA00022475"/>
    </source>
</evidence>
<keyword evidence="5 6" id="KW-0472">Membrane</keyword>
<dbReference type="SUPFAM" id="SSF103473">
    <property type="entry name" value="MFS general substrate transporter"/>
    <property type="match status" value="1"/>
</dbReference>
<evidence type="ECO:0000313" key="8">
    <source>
        <dbReference type="EMBL" id="QPZ39254.1"/>
    </source>
</evidence>
<name>A0ABX6YKB8_9MICO</name>
<evidence type="ECO:0000313" key="9">
    <source>
        <dbReference type="Proteomes" id="UP000662814"/>
    </source>
</evidence>
<evidence type="ECO:0000256" key="5">
    <source>
        <dbReference type="ARBA" id="ARBA00023136"/>
    </source>
</evidence>
<sequence length="410" mass="42699">MTTSPIPIAPPSASIHTDHRPFPWLGLILLSAGVFLAVTSEVTPTGLLPEMSSALSVTEAQIGLLVSIFAFTVVITSAPLTALTVRLPRKPLIVAVLIVLGLANLSTGLAPSYTLVVVARIAGGLAHGLFWSLVPAYAARLVSRENLSRAVSLTLAGGTLALVLGVPLSTALGQAVGWRWAFVAIAAGLILGALAVLIWLAPVSRDVQSKQDADAPRRRDATVMPVLVICVTVAIIMIGNYAFYTYVTPFLIGPVGVPSSFISIALFVYGGAGAIGLVLTGTVFARRTRLGLVIGLAVVAASVLALSFTVGGFWGSMVALALWGLSFGMVPPLLQTRMLQTASERFRDAASAIYTTAFNVGISGGAFLGAMLLPWLGVQALPLVNVVLTLVGLVIVLAVVLRGRRQNRSH</sequence>
<dbReference type="PROSITE" id="PS50850">
    <property type="entry name" value="MFS"/>
    <property type="match status" value="1"/>
</dbReference>
<reference evidence="8 9" key="1">
    <citation type="submission" date="2020-12" db="EMBL/GenBank/DDBJ databases">
        <title>Microbacterium sp. HY060.</title>
        <authorList>
            <person name="Zhou J."/>
        </authorList>
    </citation>
    <scope>NUCLEOTIDE SEQUENCE [LARGE SCALE GENOMIC DNA]</scope>
    <source>
        <strain evidence="8 9">HY60</strain>
    </source>
</reference>
<evidence type="ECO:0000256" key="1">
    <source>
        <dbReference type="ARBA" id="ARBA00004651"/>
    </source>
</evidence>
<dbReference type="Pfam" id="PF07690">
    <property type="entry name" value="MFS_1"/>
    <property type="match status" value="1"/>
</dbReference>
<feature type="transmembrane region" description="Helical" evidence="6">
    <location>
        <begin position="264"/>
        <end position="285"/>
    </location>
</feature>
<dbReference type="CDD" id="cd17324">
    <property type="entry name" value="MFS_NepI_like"/>
    <property type="match status" value="1"/>
</dbReference>
<feature type="transmembrane region" description="Helical" evidence="6">
    <location>
        <begin position="351"/>
        <end position="376"/>
    </location>
</feature>
<feature type="transmembrane region" description="Helical" evidence="6">
    <location>
        <begin position="382"/>
        <end position="401"/>
    </location>
</feature>
<comment type="subcellular location">
    <subcellularLocation>
        <location evidence="1">Cell membrane</location>
        <topology evidence="1">Multi-pass membrane protein</topology>
    </subcellularLocation>
</comment>
<dbReference type="InterPro" id="IPR020846">
    <property type="entry name" value="MFS_dom"/>
</dbReference>
<evidence type="ECO:0000259" key="7">
    <source>
        <dbReference type="PROSITE" id="PS50850"/>
    </source>
</evidence>
<dbReference type="RefSeq" id="WP_166988469.1">
    <property type="nucleotide sequence ID" value="NZ_CP061169.1"/>
</dbReference>
<keyword evidence="2" id="KW-1003">Cell membrane</keyword>
<gene>
    <name evidence="8" type="ORF">HCR76_04105</name>
</gene>
<organism evidence="8 9">
    <name type="scientific">Paramicrobacterium chengjingii</name>
    <dbReference type="NCBI Taxonomy" id="2769067"/>
    <lineage>
        <taxon>Bacteria</taxon>
        <taxon>Bacillati</taxon>
        <taxon>Actinomycetota</taxon>
        <taxon>Actinomycetes</taxon>
        <taxon>Micrococcales</taxon>
        <taxon>Microbacteriaceae</taxon>
        <taxon>Paramicrobacterium</taxon>
    </lineage>
</organism>
<keyword evidence="4 6" id="KW-1133">Transmembrane helix</keyword>